<evidence type="ECO:0000256" key="14">
    <source>
        <dbReference type="PROSITE-ProRule" id="PRU01023"/>
    </source>
</evidence>
<evidence type="ECO:0000256" key="12">
    <source>
        <dbReference type="ARBA" id="ARBA00031088"/>
    </source>
</evidence>
<dbReference type="GO" id="GO:0008649">
    <property type="term" value="F:rRNA methyltransferase activity"/>
    <property type="evidence" value="ECO:0007669"/>
    <property type="project" value="InterPro"/>
</dbReference>
<keyword evidence="6" id="KW-0698">rRNA processing</keyword>
<evidence type="ECO:0000256" key="6">
    <source>
        <dbReference type="ARBA" id="ARBA00022552"/>
    </source>
</evidence>
<dbReference type="GO" id="GO:0005737">
    <property type="term" value="C:cytoplasm"/>
    <property type="evidence" value="ECO:0007669"/>
    <property type="project" value="UniProtKB-SubCell"/>
</dbReference>
<dbReference type="InterPro" id="IPR023267">
    <property type="entry name" value="RCMT"/>
</dbReference>
<evidence type="ECO:0000256" key="7">
    <source>
        <dbReference type="ARBA" id="ARBA00022603"/>
    </source>
</evidence>
<evidence type="ECO:0000256" key="1">
    <source>
        <dbReference type="ARBA" id="ARBA00002724"/>
    </source>
</evidence>
<dbReference type="GO" id="GO:0006355">
    <property type="term" value="P:regulation of DNA-templated transcription"/>
    <property type="evidence" value="ECO:0007669"/>
    <property type="project" value="InterPro"/>
</dbReference>
<comment type="similarity">
    <text evidence="3 14">Belongs to the class I-like SAM-binding methyltransferase superfamily. RsmB/NOP family.</text>
</comment>
<dbReference type="EMBL" id="AP026801">
    <property type="protein sequence ID" value="BDR56086.1"/>
    <property type="molecule type" value="Genomic_DNA"/>
</dbReference>
<reference evidence="16 17" key="1">
    <citation type="journal article" date="2023" name="Microbiol. Spectr.">
        <title>Symbiosis of Carpenter Bees with Uncharacterized Lactic Acid Bacteria Showing NAD Auxotrophy.</title>
        <authorList>
            <person name="Kawasaki S."/>
            <person name="Ozawa K."/>
            <person name="Mori T."/>
            <person name="Yamamoto A."/>
            <person name="Ito M."/>
            <person name="Ohkuma M."/>
            <person name="Sakamoto M."/>
            <person name="Matsutani M."/>
        </authorList>
    </citation>
    <scope>NUCLEOTIDE SEQUENCE [LARGE SCALE GENOMIC DNA]</scope>
    <source>
        <strain evidence="16 17">KimC2</strain>
    </source>
</reference>
<comment type="function">
    <text evidence="1">Specifically methylates the cytosine at position 967 (m5C967) of 16S rRNA.</text>
</comment>
<dbReference type="InterPro" id="IPR006027">
    <property type="entry name" value="NusB_RsmB_TIM44"/>
</dbReference>
<dbReference type="GO" id="GO:0003723">
    <property type="term" value="F:RNA binding"/>
    <property type="evidence" value="ECO:0007669"/>
    <property type="project" value="UniProtKB-UniRule"/>
</dbReference>
<dbReference type="SUPFAM" id="SSF48013">
    <property type="entry name" value="NusB-like"/>
    <property type="match status" value="1"/>
</dbReference>
<protein>
    <recommendedName>
        <fullName evidence="4">16S rRNA (cytosine(967)-C(5))-methyltransferase</fullName>
        <ecNumber evidence="4">2.1.1.176</ecNumber>
    </recommendedName>
    <alternativeName>
        <fullName evidence="11">16S rRNA m5C967 methyltransferase</fullName>
    </alternativeName>
    <alternativeName>
        <fullName evidence="12">rRNA (cytosine-C(5)-)-methyltransferase RsmB</fullName>
    </alternativeName>
</protein>
<evidence type="ECO:0000256" key="9">
    <source>
        <dbReference type="ARBA" id="ARBA00022691"/>
    </source>
</evidence>
<organism evidence="16 17">
    <name type="scientific">Xylocopilactobacillus apis</name>
    <dbReference type="NCBI Taxonomy" id="2932183"/>
    <lineage>
        <taxon>Bacteria</taxon>
        <taxon>Bacillati</taxon>
        <taxon>Bacillota</taxon>
        <taxon>Bacilli</taxon>
        <taxon>Lactobacillales</taxon>
        <taxon>Lactobacillaceae</taxon>
        <taxon>Xylocopilactobacillus</taxon>
    </lineage>
</organism>
<keyword evidence="9 14" id="KW-0949">S-adenosyl-L-methionine</keyword>
<dbReference type="PROSITE" id="PS51686">
    <property type="entry name" value="SAM_MT_RSMB_NOP"/>
    <property type="match status" value="1"/>
</dbReference>
<dbReference type="NCBIfam" id="NF011494">
    <property type="entry name" value="PRK14902.1"/>
    <property type="match status" value="1"/>
</dbReference>
<dbReference type="InterPro" id="IPR054728">
    <property type="entry name" value="RsmB-like_ferredoxin"/>
</dbReference>
<dbReference type="Gene3D" id="3.40.50.150">
    <property type="entry name" value="Vaccinia Virus protein VP39"/>
    <property type="match status" value="1"/>
</dbReference>
<dbReference type="PANTHER" id="PTHR22807">
    <property type="entry name" value="NOP2 YEAST -RELATED NOL1/NOP2/FMU SUN DOMAIN-CONTAINING"/>
    <property type="match status" value="1"/>
</dbReference>
<feature type="binding site" evidence="14">
    <location>
        <position position="329"/>
    </location>
    <ligand>
        <name>S-adenosyl-L-methionine</name>
        <dbReference type="ChEBI" id="CHEBI:59789"/>
    </ligand>
</feature>
<feature type="binding site" evidence="14">
    <location>
        <position position="310"/>
    </location>
    <ligand>
        <name>S-adenosyl-L-methionine</name>
        <dbReference type="ChEBI" id="CHEBI:59789"/>
    </ligand>
</feature>
<evidence type="ECO:0000256" key="8">
    <source>
        <dbReference type="ARBA" id="ARBA00022679"/>
    </source>
</evidence>
<dbReference type="Gene3D" id="1.10.940.10">
    <property type="entry name" value="NusB-like"/>
    <property type="match status" value="1"/>
</dbReference>
<feature type="domain" description="SAM-dependent MTase RsmB/NOP-type" evidence="15">
    <location>
        <begin position="158"/>
        <end position="396"/>
    </location>
</feature>
<evidence type="ECO:0000256" key="11">
    <source>
        <dbReference type="ARBA" id="ARBA00030399"/>
    </source>
</evidence>
<evidence type="ECO:0000256" key="2">
    <source>
        <dbReference type="ARBA" id="ARBA00004496"/>
    </source>
</evidence>
<evidence type="ECO:0000313" key="16">
    <source>
        <dbReference type="EMBL" id="BDR56086.1"/>
    </source>
</evidence>
<dbReference type="CDD" id="cd02440">
    <property type="entry name" value="AdoMet_MTases"/>
    <property type="match status" value="1"/>
</dbReference>
<evidence type="ECO:0000256" key="10">
    <source>
        <dbReference type="ARBA" id="ARBA00022884"/>
    </source>
</evidence>
<dbReference type="InterPro" id="IPR004573">
    <property type="entry name" value="rRNA_ssu_MeTfrase_B"/>
</dbReference>
<evidence type="ECO:0000256" key="3">
    <source>
        <dbReference type="ARBA" id="ARBA00007494"/>
    </source>
</evidence>
<comment type="catalytic activity">
    <reaction evidence="13">
        <text>cytidine(967) in 16S rRNA + S-adenosyl-L-methionine = 5-methylcytidine(967) in 16S rRNA + S-adenosyl-L-homocysteine + H(+)</text>
        <dbReference type="Rhea" id="RHEA:42748"/>
        <dbReference type="Rhea" id="RHEA-COMP:10219"/>
        <dbReference type="Rhea" id="RHEA-COMP:10220"/>
        <dbReference type="ChEBI" id="CHEBI:15378"/>
        <dbReference type="ChEBI" id="CHEBI:57856"/>
        <dbReference type="ChEBI" id="CHEBI:59789"/>
        <dbReference type="ChEBI" id="CHEBI:74483"/>
        <dbReference type="ChEBI" id="CHEBI:82748"/>
        <dbReference type="EC" id="2.1.1.176"/>
    </reaction>
</comment>
<dbReference type="PANTHER" id="PTHR22807:SF53">
    <property type="entry name" value="RIBOSOMAL RNA SMALL SUBUNIT METHYLTRANSFERASE B-RELATED"/>
    <property type="match status" value="1"/>
</dbReference>
<dbReference type="EC" id="2.1.1.176" evidence="4"/>
<dbReference type="InterPro" id="IPR035926">
    <property type="entry name" value="NusB-like_sf"/>
</dbReference>
<keyword evidence="17" id="KW-1185">Reference proteome</keyword>
<dbReference type="AlphaFoldDB" id="A0AAU9DD60"/>
<name>A0AAU9DD60_9LACO</name>
<keyword evidence="8 14" id="KW-0808">Transferase</keyword>
<accession>A0AAU9DD60</accession>
<dbReference type="Pfam" id="PF01189">
    <property type="entry name" value="Methyltr_RsmB-F"/>
    <property type="match status" value="1"/>
</dbReference>
<dbReference type="InterPro" id="IPR049560">
    <property type="entry name" value="MeTrfase_RsmB-F_NOP2_cat"/>
</dbReference>
<dbReference type="RefSeq" id="WP_317697943.1">
    <property type="nucleotide sequence ID" value="NZ_AP026801.1"/>
</dbReference>
<sequence length="396" mass="44865">MSQSIKQSARYLSFLALKEILFDQRFSNNVVDYYLTKSNLNDADRRLFTNLVYGVTFYNLRLNYELSSFLSVKKTDPATLLVIKIAIYQMYYLEKIPDYAAVNEAIEIAKVVNRRDVKFVTAVLHQTQRRGLRSVDDIKDPVKRQAMTYSMPDWVVQKLNLELGTKKTELIFDSLIQKPRTSLRVNTTKITQAELLAQNADFQPSKISPVGVISKAGNVIHRSDFKEGYYTIQDESSQLVAPNLLIEKSDVVLDACAAPGGKTTHIAQYLDSSQNGMVHAFDLSDKKCALIEENVKRLGLEKVVKTHLADVTEIQSKMPGVSFDKILVDAPCSGFGLLRRKPEVKYNHETSDIISSNKIQLKILDSVAPSLKAGGYCFIVHVRFLKKKHKTWFHSF</sequence>
<proteinExistence type="inferred from homology"/>
<dbReference type="PROSITE" id="PS01153">
    <property type="entry name" value="NOL1_NOP2_SUN"/>
    <property type="match status" value="1"/>
</dbReference>
<feature type="binding site" evidence="14">
    <location>
        <begin position="256"/>
        <end position="262"/>
    </location>
    <ligand>
        <name>S-adenosyl-L-methionine</name>
        <dbReference type="ChEBI" id="CHEBI:59789"/>
    </ligand>
</feature>
<dbReference type="Gene3D" id="3.30.70.1170">
    <property type="entry name" value="Sun protein, domain 3"/>
    <property type="match status" value="1"/>
</dbReference>
<dbReference type="Proteomes" id="UP001321804">
    <property type="component" value="Chromosome"/>
</dbReference>
<dbReference type="InterPro" id="IPR001678">
    <property type="entry name" value="MeTrfase_RsmB-F_NOP2_dom"/>
</dbReference>
<dbReference type="SUPFAM" id="SSF53335">
    <property type="entry name" value="S-adenosyl-L-methionine-dependent methyltransferases"/>
    <property type="match status" value="1"/>
</dbReference>
<evidence type="ECO:0000256" key="5">
    <source>
        <dbReference type="ARBA" id="ARBA00022490"/>
    </source>
</evidence>
<comment type="caution">
    <text evidence="14">Lacks conserved residue(s) required for the propagation of feature annotation.</text>
</comment>
<dbReference type="InterPro" id="IPR029063">
    <property type="entry name" value="SAM-dependent_MTases_sf"/>
</dbReference>
<dbReference type="PRINTS" id="PR02008">
    <property type="entry name" value="RCMTFAMILY"/>
</dbReference>
<evidence type="ECO:0000256" key="13">
    <source>
        <dbReference type="ARBA" id="ARBA00047283"/>
    </source>
</evidence>
<dbReference type="KEGG" id="xak:KIMC2_06480"/>
<keyword evidence="10 14" id="KW-0694">RNA-binding</keyword>
<dbReference type="Pfam" id="PF22458">
    <property type="entry name" value="RsmF-B_ferredox"/>
    <property type="match status" value="1"/>
</dbReference>
<dbReference type="NCBIfam" id="TIGR00563">
    <property type="entry name" value="rsmB"/>
    <property type="match status" value="1"/>
</dbReference>
<dbReference type="InterPro" id="IPR018314">
    <property type="entry name" value="RsmB/NOL1/NOP2-like_CS"/>
</dbReference>
<feature type="binding site" evidence="14">
    <location>
        <position position="282"/>
    </location>
    <ligand>
        <name>S-adenosyl-L-methionine</name>
        <dbReference type="ChEBI" id="CHEBI:59789"/>
    </ligand>
</feature>
<gene>
    <name evidence="16" type="ORF">KIMC2_06480</name>
</gene>
<evidence type="ECO:0000313" key="17">
    <source>
        <dbReference type="Proteomes" id="UP001321804"/>
    </source>
</evidence>
<keyword evidence="7 14" id="KW-0489">Methyltransferase</keyword>
<keyword evidence="5" id="KW-0963">Cytoplasm</keyword>
<comment type="subcellular location">
    <subcellularLocation>
        <location evidence="2">Cytoplasm</location>
    </subcellularLocation>
</comment>
<dbReference type="Pfam" id="PF01029">
    <property type="entry name" value="NusB"/>
    <property type="match status" value="1"/>
</dbReference>
<evidence type="ECO:0000259" key="15">
    <source>
        <dbReference type="PROSITE" id="PS51686"/>
    </source>
</evidence>
<evidence type="ECO:0000256" key="4">
    <source>
        <dbReference type="ARBA" id="ARBA00012140"/>
    </source>
</evidence>